<evidence type="ECO:0000313" key="1">
    <source>
        <dbReference type="EMBL" id="OOO81886.1"/>
    </source>
</evidence>
<proteinExistence type="predicted"/>
<gene>
    <name evidence="1" type="ORF">AJR17_009780</name>
</gene>
<comment type="caution">
    <text evidence="1">The sequence shown here is derived from an EMBL/GenBank/DDBJ whole genome shotgun (WGS) entry which is preliminary data.</text>
</comment>
<dbReference type="RefSeq" id="WP_075331327.1">
    <property type="nucleotide sequence ID" value="NZ_MSJS02000032.1"/>
</dbReference>
<organism evidence="1">
    <name type="scientific">Shigella boydii</name>
    <dbReference type="NCBI Taxonomy" id="621"/>
    <lineage>
        <taxon>Bacteria</taxon>
        <taxon>Pseudomonadati</taxon>
        <taxon>Pseudomonadota</taxon>
        <taxon>Gammaproteobacteria</taxon>
        <taxon>Enterobacterales</taxon>
        <taxon>Enterobacteriaceae</taxon>
        <taxon>Shigella</taxon>
    </lineage>
</organism>
<sequence>MSKVVRVIFEYKEDVICKNADGSTHRGVSLDIRSTGIAKQKDGGPAMIFGVVMLAESRNFAELVAMKASAFMKDRGMASGVINGNEFNQQG</sequence>
<name>A0A1S9JG43_SHIBO</name>
<dbReference type="EMBL" id="MSJS02000032">
    <property type="protein sequence ID" value="OOO81886.1"/>
    <property type="molecule type" value="Genomic_DNA"/>
</dbReference>
<dbReference type="AlphaFoldDB" id="A0A1S9JG43"/>
<accession>A0A1S9JG43</accession>
<dbReference type="Proteomes" id="UP000868349">
    <property type="component" value="Unassembled WGS sequence"/>
</dbReference>
<reference evidence="1" key="1">
    <citation type="submission" date="2017-02" db="EMBL/GenBank/DDBJ databases">
        <title>Shigella draft genomes.</title>
        <authorList>
            <person name="Weis A.M."/>
            <person name="Weimer B.C."/>
            <person name="Gilpin B."/>
        </authorList>
    </citation>
    <scope>NUCLEOTIDE SEQUENCE [LARGE SCALE GENOMIC DNA]</scope>
    <source>
        <strain evidence="1">BCW_4868</strain>
    </source>
</reference>
<protein>
    <submittedName>
        <fullName evidence="1">Uncharacterized protein</fullName>
    </submittedName>
</protein>